<dbReference type="CDD" id="cd00712">
    <property type="entry name" value="AsnB"/>
    <property type="match status" value="1"/>
</dbReference>
<organism evidence="10 11">
    <name type="scientific">Anaeromassilibacillus senegalensis</name>
    <dbReference type="NCBI Taxonomy" id="1673717"/>
    <lineage>
        <taxon>Bacteria</taxon>
        <taxon>Bacillati</taxon>
        <taxon>Bacillota</taxon>
        <taxon>Clostridia</taxon>
        <taxon>Eubacteriales</taxon>
        <taxon>Acutalibacteraceae</taxon>
        <taxon>Anaeromassilibacillus</taxon>
    </lineage>
</organism>
<comment type="similarity">
    <text evidence="2">Belongs to the asparagine synthetase family.</text>
</comment>
<dbReference type="InterPro" id="IPR029055">
    <property type="entry name" value="Ntn_hydrolases_N"/>
</dbReference>
<keyword evidence="4" id="KW-0547">Nucleotide-binding</keyword>
<dbReference type="InterPro" id="IPR051786">
    <property type="entry name" value="ASN_synthetase/amidase"/>
</dbReference>
<dbReference type="PANTHER" id="PTHR43284:SF1">
    <property type="entry name" value="ASPARAGINE SYNTHETASE"/>
    <property type="match status" value="1"/>
</dbReference>
<evidence type="ECO:0000256" key="7">
    <source>
        <dbReference type="ARBA" id="ARBA00022962"/>
    </source>
</evidence>
<keyword evidence="10" id="KW-0436">Ligase</keyword>
<dbReference type="CDD" id="cd01991">
    <property type="entry name" value="Asn_synthase_B_C"/>
    <property type="match status" value="1"/>
</dbReference>
<evidence type="ECO:0000256" key="8">
    <source>
        <dbReference type="ARBA" id="ARBA00048741"/>
    </source>
</evidence>
<comment type="caution">
    <text evidence="10">The sequence shown here is derived from an EMBL/GenBank/DDBJ whole genome shotgun (WGS) entry which is preliminary data.</text>
</comment>
<evidence type="ECO:0000256" key="1">
    <source>
        <dbReference type="ARBA" id="ARBA00005187"/>
    </source>
</evidence>
<evidence type="ECO:0000256" key="3">
    <source>
        <dbReference type="ARBA" id="ARBA00012737"/>
    </source>
</evidence>
<protein>
    <recommendedName>
        <fullName evidence="3">asparagine synthase (glutamine-hydrolyzing)</fullName>
        <ecNumber evidence="3">6.3.5.4</ecNumber>
    </recommendedName>
</protein>
<evidence type="ECO:0000256" key="2">
    <source>
        <dbReference type="ARBA" id="ARBA00005752"/>
    </source>
</evidence>
<evidence type="ECO:0000313" key="10">
    <source>
        <dbReference type="EMBL" id="MCF2651973.1"/>
    </source>
</evidence>
<keyword evidence="11" id="KW-1185">Reference proteome</keyword>
<gene>
    <name evidence="10" type="primary">asnB</name>
    <name evidence="10" type="ORF">JQM67_05105</name>
</gene>
<dbReference type="EMBL" id="JAFBIT010000001">
    <property type="protein sequence ID" value="MCF2651973.1"/>
    <property type="molecule type" value="Genomic_DNA"/>
</dbReference>
<proteinExistence type="inferred from homology"/>
<dbReference type="Pfam" id="PF00733">
    <property type="entry name" value="Asn_synthase"/>
    <property type="match status" value="1"/>
</dbReference>
<evidence type="ECO:0000256" key="4">
    <source>
        <dbReference type="ARBA" id="ARBA00022741"/>
    </source>
</evidence>
<dbReference type="InterPro" id="IPR001962">
    <property type="entry name" value="Asn_synthase"/>
</dbReference>
<keyword evidence="5" id="KW-0067">ATP-binding</keyword>
<keyword evidence="6" id="KW-0028">Amino-acid biosynthesis</keyword>
<dbReference type="Gene3D" id="3.40.50.620">
    <property type="entry name" value="HUPs"/>
    <property type="match status" value="1"/>
</dbReference>
<dbReference type="InterPro" id="IPR033738">
    <property type="entry name" value="AsnB_N"/>
</dbReference>
<comment type="catalytic activity">
    <reaction evidence="8">
        <text>L-aspartate + L-glutamine + ATP + H2O = L-asparagine + L-glutamate + AMP + diphosphate + H(+)</text>
        <dbReference type="Rhea" id="RHEA:12228"/>
        <dbReference type="ChEBI" id="CHEBI:15377"/>
        <dbReference type="ChEBI" id="CHEBI:15378"/>
        <dbReference type="ChEBI" id="CHEBI:29985"/>
        <dbReference type="ChEBI" id="CHEBI:29991"/>
        <dbReference type="ChEBI" id="CHEBI:30616"/>
        <dbReference type="ChEBI" id="CHEBI:33019"/>
        <dbReference type="ChEBI" id="CHEBI:58048"/>
        <dbReference type="ChEBI" id="CHEBI:58359"/>
        <dbReference type="ChEBI" id="CHEBI:456215"/>
        <dbReference type="EC" id="6.3.5.4"/>
    </reaction>
</comment>
<dbReference type="PANTHER" id="PTHR43284">
    <property type="entry name" value="ASPARAGINE SYNTHETASE (GLUTAMINE-HYDROLYZING)"/>
    <property type="match status" value="1"/>
</dbReference>
<dbReference type="SUPFAM" id="SSF52402">
    <property type="entry name" value="Adenine nucleotide alpha hydrolases-like"/>
    <property type="match status" value="1"/>
</dbReference>
<dbReference type="EC" id="6.3.5.4" evidence="3"/>
<dbReference type="Pfam" id="PF13537">
    <property type="entry name" value="GATase_7"/>
    <property type="match status" value="1"/>
</dbReference>
<keyword evidence="7" id="KW-0315">Glutamine amidotransferase</keyword>
<evidence type="ECO:0000256" key="5">
    <source>
        <dbReference type="ARBA" id="ARBA00022840"/>
    </source>
</evidence>
<dbReference type="InterPro" id="IPR014729">
    <property type="entry name" value="Rossmann-like_a/b/a_fold"/>
</dbReference>
<dbReference type="Gene3D" id="3.60.20.10">
    <property type="entry name" value="Glutamine Phosphoribosylpyrophosphate, subunit 1, domain 1"/>
    <property type="match status" value="1"/>
</dbReference>
<keyword evidence="6" id="KW-0061">Asparagine biosynthesis</keyword>
<dbReference type="PROSITE" id="PS51278">
    <property type="entry name" value="GATASE_TYPE_2"/>
    <property type="match status" value="1"/>
</dbReference>
<feature type="domain" description="Glutamine amidotransferase type-2" evidence="9">
    <location>
        <begin position="2"/>
        <end position="212"/>
    </location>
</feature>
<dbReference type="RefSeq" id="WP_235322997.1">
    <property type="nucleotide sequence ID" value="NZ_JAFBIT010000001.1"/>
</dbReference>
<dbReference type="InterPro" id="IPR017932">
    <property type="entry name" value="GATase_2_dom"/>
</dbReference>
<dbReference type="NCBIfam" id="TIGR01536">
    <property type="entry name" value="asn_synth_AEB"/>
    <property type="match status" value="1"/>
</dbReference>
<name>A0ABS9CLF1_9FIRM</name>
<evidence type="ECO:0000256" key="6">
    <source>
        <dbReference type="ARBA" id="ARBA00022888"/>
    </source>
</evidence>
<evidence type="ECO:0000313" key="11">
    <source>
        <dbReference type="Proteomes" id="UP001299220"/>
    </source>
</evidence>
<reference evidence="10 11" key="1">
    <citation type="submission" date="2020-12" db="EMBL/GenBank/DDBJ databases">
        <title>Whole genome sequences of gut porcine anaerobes.</title>
        <authorList>
            <person name="Kubasova T."/>
            <person name="Jahodarova E."/>
            <person name="Rychlik I."/>
        </authorList>
    </citation>
    <scope>NUCLEOTIDE SEQUENCE [LARGE SCALE GENOMIC DNA]</scope>
    <source>
        <strain evidence="10 11">An867</strain>
    </source>
</reference>
<dbReference type="GO" id="GO:0004066">
    <property type="term" value="F:asparagine synthase (glutamine-hydrolyzing) activity"/>
    <property type="evidence" value="ECO:0007669"/>
    <property type="project" value="UniProtKB-EC"/>
</dbReference>
<evidence type="ECO:0000259" key="9">
    <source>
        <dbReference type="PROSITE" id="PS51278"/>
    </source>
</evidence>
<comment type="pathway">
    <text evidence="1">Amino-acid biosynthesis; L-asparagine biosynthesis; L-asparagine from L-aspartate (L-Gln route): step 1/1.</text>
</comment>
<accession>A0ABS9CLF1</accession>
<dbReference type="InterPro" id="IPR006426">
    <property type="entry name" value="Asn_synth_AEB"/>
</dbReference>
<dbReference type="PIRSF" id="PIRSF001589">
    <property type="entry name" value="Asn_synthetase_glu-h"/>
    <property type="match status" value="1"/>
</dbReference>
<sequence length="615" mass="71743">MCGFAGYINNYATFDKVAVIHAMADRIKHRGPDDAHYYVDDDISLGFRRLSIIDLEGGRQPILNEDGKLVLLFNGEIYNYQSIREDLLKAGHVFTTKTDSEVILHGYEEYGKKILDRLRGMFAFIIWNKETKELFGARDIFGIKPFYYYQKNGEFLFGSEIKSFLSHPKFEKELDEDMIPLYLSYEYIPDERTIFKNVFKLPGAHCFTYKDGKLNVERYYRIEYNIEDDKTLDYWEDAITKEFTESVAMHQISDVEVGCFLSSGVDSSYVVKEISKGTKKVKTFSVGYEEEKYSELPYAQDFSSVVGVPNIANKVSADEFFEAVPEIQYYMDEPLPNPSEIPLYFLAKNARKYVKVVLSGEGADELFGGYPMYLAGGHFDHYAHKVPRPVRKALGTLAKHAPNFKGKNFLVRGSMEPYQRFMRANYVFQSAERQKYLKRPIATKLPEEYSKRYFDEVPNLDEPTQLQYVDMHTWMIYDILLKADRMSMANSLELRVPFLDKKMLELSTRIPSRFRAANETTKIALRSAAIKQLPERTANKKKLGFPVPLNDWLREDKYYNMVKKAFQSDIAEKFFVTDELMRLLDDHKSGKALNMQKIWSFYTFILWYEQFFVLN</sequence>
<dbReference type="Proteomes" id="UP001299220">
    <property type="component" value="Unassembled WGS sequence"/>
</dbReference>
<dbReference type="SUPFAM" id="SSF56235">
    <property type="entry name" value="N-terminal nucleophile aminohydrolases (Ntn hydrolases)"/>
    <property type="match status" value="1"/>
</dbReference>